<evidence type="ECO:0000256" key="3">
    <source>
        <dbReference type="ARBA" id="ARBA00023163"/>
    </source>
</evidence>
<dbReference type="AlphaFoldDB" id="A0A1Q2M9B5"/>
<dbReference type="CDD" id="cd07377">
    <property type="entry name" value="WHTH_GntR"/>
    <property type="match status" value="1"/>
</dbReference>
<dbReference type="Pfam" id="PF07729">
    <property type="entry name" value="FCD"/>
    <property type="match status" value="1"/>
</dbReference>
<feature type="domain" description="HTH gntR-type" evidence="4">
    <location>
        <begin position="4"/>
        <end position="72"/>
    </location>
</feature>
<dbReference type="SUPFAM" id="SSF48008">
    <property type="entry name" value="GntR ligand-binding domain-like"/>
    <property type="match status" value="1"/>
</dbReference>
<dbReference type="InterPro" id="IPR036390">
    <property type="entry name" value="WH_DNA-bd_sf"/>
</dbReference>
<organism evidence="5 6">
    <name type="scientific">Microbulbifer agarilyticus</name>
    <dbReference type="NCBI Taxonomy" id="260552"/>
    <lineage>
        <taxon>Bacteria</taxon>
        <taxon>Pseudomonadati</taxon>
        <taxon>Pseudomonadota</taxon>
        <taxon>Gammaproteobacteria</taxon>
        <taxon>Cellvibrionales</taxon>
        <taxon>Microbulbiferaceae</taxon>
        <taxon>Microbulbifer</taxon>
    </lineage>
</organism>
<gene>
    <name evidence="5" type="ORF">Mag101_01875</name>
</gene>
<dbReference type="PANTHER" id="PTHR43537">
    <property type="entry name" value="TRANSCRIPTIONAL REGULATOR, GNTR FAMILY"/>
    <property type="match status" value="1"/>
</dbReference>
<evidence type="ECO:0000256" key="1">
    <source>
        <dbReference type="ARBA" id="ARBA00023015"/>
    </source>
</evidence>
<dbReference type="InterPro" id="IPR008920">
    <property type="entry name" value="TF_FadR/GntR_C"/>
</dbReference>
<name>A0A1Q2M9B5_9GAMM</name>
<dbReference type="STRING" id="260552.Mag101_01875"/>
<dbReference type="Proteomes" id="UP000188219">
    <property type="component" value="Chromosome"/>
</dbReference>
<sequence>MRGARLYQQVAEKLAAAIAAGDFPAGSRLPAERKLAERFEVSRPTVREAIIALELGGYVEVKGGSGVYVTDAQPSGFSGGDSDIGAFEVLQARMMFEGEAAGLAAREMSDSEIAQLEVLLEEMIAENAAESGAEIADEKFHLHIARCTHNDAVVSVCEHLWKMRNSSSISVRILERARQAGSKPRIEEHRRILQAIKARDPEAARNAMRDHLQRVVQQLLDATEEEALEQARREMSAARQRFALP</sequence>
<dbReference type="InterPro" id="IPR036388">
    <property type="entry name" value="WH-like_DNA-bd_sf"/>
</dbReference>
<proteinExistence type="predicted"/>
<dbReference type="PANTHER" id="PTHR43537:SF5">
    <property type="entry name" value="UXU OPERON TRANSCRIPTIONAL REGULATOR"/>
    <property type="match status" value="1"/>
</dbReference>
<dbReference type="SMART" id="SM00895">
    <property type="entry name" value="FCD"/>
    <property type="match status" value="1"/>
</dbReference>
<dbReference type="Pfam" id="PF00392">
    <property type="entry name" value="GntR"/>
    <property type="match status" value="1"/>
</dbReference>
<dbReference type="GO" id="GO:0003700">
    <property type="term" value="F:DNA-binding transcription factor activity"/>
    <property type="evidence" value="ECO:0007669"/>
    <property type="project" value="InterPro"/>
</dbReference>
<accession>A0A1Q2M9B5</accession>
<dbReference type="OrthoDB" id="5450856at2"/>
<evidence type="ECO:0000256" key="2">
    <source>
        <dbReference type="ARBA" id="ARBA00023125"/>
    </source>
</evidence>
<keyword evidence="6" id="KW-1185">Reference proteome</keyword>
<dbReference type="Gene3D" id="1.10.10.10">
    <property type="entry name" value="Winged helix-like DNA-binding domain superfamily/Winged helix DNA-binding domain"/>
    <property type="match status" value="1"/>
</dbReference>
<reference evidence="5" key="1">
    <citation type="submission" date="2017-02" db="EMBL/GenBank/DDBJ databases">
        <title>Genome of Microbulbifer agarilyticus GP101.</title>
        <authorList>
            <person name="Jung J."/>
            <person name="Bae S.S."/>
            <person name="Baek K."/>
        </authorList>
    </citation>
    <scope>NUCLEOTIDE SEQUENCE [LARGE SCALE GENOMIC DNA]</scope>
    <source>
        <strain evidence="5">GP101</strain>
    </source>
</reference>
<dbReference type="Gene3D" id="1.20.120.530">
    <property type="entry name" value="GntR ligand-binding domain-like"/>
    <property type="match status" value="1"/>
</dbReference>
<dbReference type="PRINTS" id="PR00035">
    <property type="entry name" value="HTHGNTR"/>
</dbReference>
<dbReference type="SMART" id="SM00345">
    <property type="entry name" value="HTH_GNTR"/>
    <property type="match status" value="1"/>
</dbReference>
<dbReference type="InterPro" id="IPR011711">
    <property type="entry name" value="GntR_C"/>
</dbReference>
<dbReference type="GO" id="GO:0003677">
    <property type="term" value="F:DNA binding"/>
    <property type="evidence" value="ECO:0007669"/>
    <property type="project" value="UniProtKB-KW"/>
</dbReference>
<keyword evidence="2" id="KW-0238">DNA-binding</keyword>
<dbReference type="InterPro" id="IPR000524">
    <property type="entry name" value="Tscrpt_reg_HTH_GntR"/>
</dbReference>
<evidence type="ECO:0000313" key="5">
    <source>
        <dbReference type="EMBL" id="AQQ69323.1"/>
    </source>
</evidence>
<keyword evidence="3" id="KW-0804">Transcription</keyword>
<evidence type="ECO:0000259" key="4">
    <source>
        <dbReference type="PROSITE" id="PS50949"/>
    </source>
</evidence>
<protein>
    <submittedName>
        <fullName evidence="5">GntR family transcriptional regulator</fullName>
    </submittedName>
</protein>
<dbReference type="SUPFAM" id="SSF46785">
    <property type="entry name" value="Winged helix' DNA-binding domain"/>
    <property type="match status" value="1"/>
</dbReference>
<dbReference type="PROSITE" id="PS50949">
    <property type="entry name" value="HTH_GNTR"/>
    <property type="match status" value="1"/>
</dbReference>
<dbReference type="eggNOG" id="COG2186">
    <property type="taxonomic scope" value="Bacteria"/>
</dbReference>
<keyword evidence="1" id="KW-0805">Transcription regulation</keyword>
<evidence type="ECO:0000313" key="6">
    <source>
        <dbReference type="Proteomes" id="UP000188219"/>
    </source>
</evidence>
<dbReference type="KEGG" id="maga:Mag101_01875"/>
<dbReference type="EMBL" id="CP019650">
    <property type="protein sequence ID" value="AQQ69323.1"/>
    <property type="molecule type" value="Genomic_DNA"/>
</dbReference>